<comment type="caution">
    <text evidence="2">The sequence shown here is derived from an EMBL/GenBank/DDBJ whole genome shotgun (WGS) entry which is preliminary data.</text>
</comment>
<dbReference type="AlphaFoldDB" id="A0A3N0VXX2"/>
<sequence length="442" mass="50297">MGTEQQKKGQIQIFAKNIRGVAQGQILEESRYTKNTAGGRHVQNGSGGGVNNDANRGRQIPKTTEVLEIERLTDLDDGSANDGTGTNTKKGLIFGKTYTFKVKKYTNGAPPNLKSIRWALSYTDPDTGVYYENNLQGDVRGETIKIAFTGNTNTCGCNVEIKAYISNIKKGGVLKIWKHNRFRWFDGKRVEDELKERVDNKKPWSINQSGTSLCGMACLFYLFAKEQPQAYKTFAKRLFRTGEATFNQYTVKPAEELLEKKVNTKGYPMNTGSMPLIDYVTLAGTRNTDNPKYKGGDEEFRAINWPWVVTNLSEKLLGYKEVSSNGVYDPTKKPRHYNKRIVWKMIEDINEQISQGYRLMLMIDSDLIDETEDKLSNLFALEYHWVVLETPIATLQNLNGKGEIFYTLNFKVYSWGGNTVYLKAPITMDHFIHNYYGYVKVK</sequence>
<dbReference type="RefSeq" id="WP_123262865.1">
    <property type="nucleotide sequence ID" value="NZ_RJTX01000002.1"/>
</dbReference>
<name>A0A3N0VXX2_9FLAO</name>
<gene>
    <name evidence="3" type="ORF">BCF50_2152</name>
    <name evidence="2" type="ORF">EGI05_09710</name>
</gene>
<proteinExistence type="predicted"/>
<keyword evidence="5" id="KW-1185">Reference proteome</keyword>
<organism evidence="2 4">
    <name type="scientific">Chryseobacterium daecheongense</name>
    <dbReference type="NCBI Taxonomy" id="192389"/>
    <lineage>
        <taxon>Bacteria</taxon>
        <taxon>Pseudomonadati</taxon>
        <taxon>Bacteroidota</taxon>
        <taxon>Flavobacteriia</taxon>
        <taxon>Flavobacteriales</taxon>
        <taxon>Weeksellaceae</taxon>
        <taxon>Chryseobacterium group</taxon>
        <taxon>Chryseobacterium</taxon>
    </lineage>
</organism>
<reference evidence="3 5" key="2">
    <citation type="submission" date="2019-03" db="EMBL/GenBank/DDBJ databases">
        <title>Genomic Encyclopedia of Archaeal and Bacterial Type Strains, Phase II (KMG-II): from individual species to whole genera.</title>
        <authorList>
            <person name="Goeker M."/>
        </authorList>
    </citation>
    <scope>NUCLEOTIDE SEQUENCE [LARGE SCALE GENOMIC DNA]</scope>
    <source>
        <strain evidence="3 5">DSM 15235</strain>
    </source>
</reference>
<evidence type="ECO:0000313" key="4">
    <source>
        <dbReference type="Proteomes" id="UP000269375"/>
    </source>
</evidence>
<dbReference type="EMBL" id="RJTX01000002">
    <property type="protein sequence ID" value="ROH97649.1"/>
    <property type="molecule type" value="Genomic_DNA"/>
</dbReference>
<evidence type="ECO:0000256" key="1">
    <source>
        <dbReference type="SAM" id="MobiDB-lite"/>
    </source>
</evidence>
<reference evidence="2 4" key="1">
    <citation type="submission" date="2018-11" db="EMBL/GenBank/DDBJ databases">
        <title>Proposal to divide the Flavobacteriaceae and reorganize its genera based on Amino Acid Identity values calculated from whole genome sequences.</title>
        <authorList>
            <person name="Nicholson A.C."/>
            <person name="Gulvik C.A."/>
            <person name="Whitney A.M."/>
            <person name="Humrighouse B.W."/>
            <person name="Bell M."/>
            <person name="Holmes B."/>
            <person name="Steigerwalt A."/>
            <person name="Villarma A."/>
            <person name="Sheth M."/>
            <person name="Batra D."/>
            <person name="Pryor J."/>
            <person name="Bernardet J.-F."/>
            <person name="Hugo C."/>
            <person name="Kampfer P."/>
            <person name="Newman J."/>
            <person name="Mcquiston J.R."/>
        </authorList>
    </citation>
    <scope>NUCLEOTIDE SEQUENCE [LARGE SCALE GENOMIC DNA]</scope>
    <source>
        <strain evidence="2 4">DSM 15235</strain>
    </source>
</reference>
<feature type="region of interest" description="Disordered" evidence="1">
    <location>
        <begin position="34"/>
        <end position="57"/>
    </location>
</feature>
<dbReference type="Proteomes" id="UP000269375">
    <property type="component" value="Unassembled WGS sequence"/>
</dbReference>
<protein>
    <submittedName>
        <fullName evidence="2">Uncharacterized protein</fullName>
    </submittedName>
</protein>
<evidence type="ECO:0000313" key="2">
    <source>
        <dbReference type="EMBL" id="ROH97649.1"/>
    </source>
</evidence>
<accession>A0A3N0VXX2</accession>
<evidence type="ECO:0000313" key="3">
    <source>
        <dbReference type="EMBL" id="TDX93195.1"/>
    </source>
</evidence>
<dbReference type="Proteomes" id="UP000295709">
    <property type="component" value="Unassembled WGS sequence"/>
</dbReference>
<dbReference type="EMBL" id="SOQW01000002">
    <property type="protein sequence ID" value="TDX93195.1"/>
    <property type="molecule type" value="Genomic_DNA"/>
</dbReference>
<dbReference type="OrthoDB" id="6717961at2"/>
<evidence type="ECO:0000313" key="5">
    <source>
        <dbReference type="Proteomes" id="UP000295709"/>
    </source>
</evidence>